<reference evidence="1 2" key="1">
    <citation type="journal article" date="2020" name="ISME J.">
        <title>Comparative genomics reveals insights into cyanobacterial evolution and habitat adaptation.</title>
        <authorList>
            <person name="Chen M.Y."/>
            <person name="Teng W.K."/>
            <person name="Zhao L."/>
            <person name="Hu C.X."/>
            <person name="Zhou Y.K."/>
            <person name="Han B.P."/>
            <person name="Song L.R."/>
            <person name="Shu W.S."/>
        </authorList>
    </citation>
    <scope>NUCLEOTIDE SEQUENCE [LARGE SCALE GENOMIC DNA]</scope>
    <source>
        <strain evidence="1 2">FACHB-1249</strain>
    </source>
</reference>
<dbReference type="RefSeq" id="WP_190387030.1">
    <property type="nucleotide sequence ID" value="NZ_JACJTM010000031.1"/>
</dbReference>
<gene>
    <name evidence="1" type="ORF">H6G43_14280</name>
</gene>
<dbReference type="Proteomes" id="UP000660270">
    <property type="component" value="Unassembled WGS sequence"/>
</dbReference>
<protein>
    <submittedName>
        <fullName evidence="1">Helix-turn-helix domain-containing protein</fullName>
    </submittedName>
</protein>
<organism evidence="1 2">
    <name type="scientific">Aphanizomenon flos-aquae FACHB-1249</name>
    <dbReference type="NCBI Taxonomy" id="2692889"/>
    <lineage>
        <taxon>Bacteria</taxon>
        <taxon>Bacillati</taxon>
        <taxon>Cyanobacteriota</taxon>
        <taxon>Cyanophyceae</taxon>
        <taxon>Nostocales</taxon>
        <taxon>Aphanizomenonaceae</taxon>
        <taxon>Aphanizomenon</taxon>
    </lineage>
</organism>
<evidence type="ECO:0000313" key="1">
    <source>
        <dbReference type="EMBL" id="MBD2686358.1"/>
    </source>
</evidence>
<evidence type="ECO:0000313" key="2">
    <source>
        <dbReference type="Proteomes" id="UP000660270"/>
    </source>
</evidence>
<keyword evidence="2" id="KW-1185">Reference proteome</keyword>
<dbReference type="GeneID" id="78217405"/>
<dbReference type="EMBL" id="JACJTM010000031">
    <property type="protein sequence ID" value="MBD2686358.1"/>
    <property type="molecule type" value="Genomic_DNA"/>
</dbReference>
<proteinExistence type="predicted"/>
<comment type="caution">
    <text evidence="1">The sequence shown here is derived from an EMBL/GenBank/DDBJ whole genome shotgun (WGS) entry which is preliminary data.</text>
</comment>
<name>A0ABR8IW89_APHFL</name>
<sequence length="90" mass="10517">MIGLYNKPGRGCKSKFNTEQKEKIREFVKQEPRPLKQVVQKVKEEWGIISSKKTIQISVFSNLSRLIVMILNVLKEESRMIISLIKKLEN</sequence>
<accession>A0ABR8IW89</accession>